<dbReference type="EMBL" id="CBMI010002691">
    <property type="protein sequence ID" value="CEG05018.1"/>
    <property type="molecule type" value="Genomic_DNA"/>
</dbReference>
<dbReference type="AlphaFoldDB" id="A0A090MCY3"/>
<comment type="caution">
    <text evidence="1">The sequence shown here is derived from an EMBL/GenBank/DDBJ whole genome shotgun (WGS) entry which is preliminary data.</text>
</comment>
<sequence length="243" mass="27348">MPDTAQWHGLVQGFLGRDEDLEAEFGRRQARGSGLVLALEGSKIIVRKVANQISDQLERPVVCIDILDGDLNFEVATKAALRWGAILFVEFRNVSSDRHPYRVLDLRNHASFYPSVMLISCNSTKELGDHCEEMIDSVISCRLPSKDEPTALWELVVTEQTPGLSTEMSGKRLSGICQFLAQLEIRETRMKKILNTAKRMAVTERVQFSLKHVVAVIRLSVTADKLGEFESVARMEMHKLGYD</sequence>
<reference evidence="1" key="1">
    <citation type="submission" date="2013-05" db="EMBL/GenBank/DDBJ databases">
        <title>Draft genome sequences of six wheat associated Fusarium spp. isolates.</title>
        <authorList>
            <person name="Moolhuijzen P.M."/>
            <person name="Manners J.M."/>
            <person name="Wilcox S."/>
            <person name="Bellgard M.I."/>
            <person name="Gardiner D.M."/>
        </authorList>
    </citation>
    <scope>NUCLEOTIDE SEQUENCE</scope>
    <source>
        <strain evidence="1">CS3069</strain>
    </source>
</reference>
<protein>
    <submittedName>
        <fullName evidence="1">WGS project CBMI000000000 data, contig CS3069_c002693</fullName>
    </submittedName>
</protein>
<accession>A0A090MCY3</accession>
<proteinExistence type="predicted"/>
<evidence type="ECO:0000313" key="1">
    <source>
        <dbReference type="EMBL" id="CEG05018.1"/>
    </source>
</evidence>
<name>A0A090MCY3_9HYPO</name>
<organism evidence="1">
    <name type="scientific">Fusarium clavum</name>
    <dbReference type="NCBI Taxonomy" id="2594811"/>
    <lineage>
        <taxon>Eukaryota</taxon>
        <taxon>Fungi</taxon>
        <taxon>Dikarya</taxon>
        <taxon>Ascomycota</taxon>
        <taxon>Pezizomycotina</taxon>
        <taxon>Sordariomycetes</taxon>
        <taxon>Hypocreomycetidae</taxon>
        <taxon>Hypocreales</taxon>
        <taxon>Nectriaceae</taxon>
        <taxon>Fusarium</taxon>
        <taxon>Fusarium incarnatum-equiseti species complex</taxon>
    </lineage>
</organism>
<gene>
    <name evidence="1" type="ORF">BN850_0089530</name>
</gene>